<evidence type="ECO:0000313" key="5">
    <source>
        <dbReference type="Proteomes" id="UP000575397"/>
    </source>
</evidence>
<evidence type="ECO:0000313" key="3">
    <source>
        <dbReference type="EMBL" id="STO16867.1"/>
    </source>
</evidence>
<organism evidence="2 5">
    <name type="scientific">Mobiluncus mulieris</name>
    <dbReference type="NCBI Taxonomy" id="2052"/>
    <lineage>
        <taxon>Bacteria</taxon>
        <taxon>Bacillati</taxon>
        <taxon>Actinomycetota</taxon>
        <taxon>Actinomycetes</taxon>
        <taxon>Actinomycetales</taxon>
        <taxon>Actinomycetaceae</taxon>
        <taxon>Mobiluncus</taxon>
    </lineage>
</organism>
<dbReference type="EMBL" id="JABCUR010000008">
    <property type="protein sequence ID" value="NMW65697.1"/>
    <property type="molecule type" value="Genomic_DNA"/>
</dbReference>
<proteinExistence type="predicted"/>
<evidence type="ECO:0000313" key="2">
    <source>
        <dbReference type="EMBL" id="NMX03298.1"/>
    </source>
</evidence>
<dbReference type="Proteomes" id="UP000255284">
    <property type="component" value="Unassembled WGS sequence"/>
</dbReference>
<reference evidence="3 4" key="1">
    <citation type="submission" date="2018-06" db="EMBL/GenBank/DDBJ databases">
        <authorList>
            <consortium name="Pathogen Informatics"/>
            <person name="Doyle S."/>
        </authorList>
    </citation>
    <scope>NUCLEOTIDE SEQUENCE [LARGE SCALE GENOMIC DNA]</scope>
    <source>
        <strain evidence="3 4">NCTC11819</strain>
    </source>
</reference>
<gene>
    <name evidence="2" type="ORF">HHJ77_05020</name>
    <name evidence="1" type="ORF">HHJ78_09260</name>
    <name evidence="3" type="ORF">NCTC11819_01445</name>
</gene>
<dbReference type="Proteomes" id="UP000578252">
    <property type="component" value="Unassembled WGS sequence"/>
</dbReference>
<evidence type="ECO:0000313" key="6">
    <source>
        <dbReference type="Proteomes" id="UP000578252"/>
    </source>
</evidence>
<accession>A0A2J9KSD1</accession>
<reference evidence="5 6" key="2">
    <citation type="submission" date="2020-04" db="EMBL/GenBank/DDBJ databases">
        <title>Antimicrobial susceptibility and clonality of vaginal-derived multi-drug resistant Mobiluncus isolates in China.</title>
        <authorList>
            <person name="Zhang X."/>
        </authorList>
    </citation>
    <scope>NUCLEOTIDE SEQUENCE [LARGE SCALE GENOMIC DNA]</scope>
    <source>
        <strain evidence="2 5">12</strain>
        <strain evidence="1 6">13</strain>
    </source>
</reference>
<evidence type="ECO:0000313" key="4">
    <source>
        <dbReference type="Proteomes" id="UP000255284"/>
    </source>
</evidence>
<dbReference type="EMBL" id="JABCUS010000009">
    <property type="protein sequence ID" value="NMX03298.1"/>
    <property type="molecule type" value="Genomic_DNA"/>
</dbReference>
<comment type="caution">
    <text evidence="2">The sequence shown here is derived from an EMBL/GenBank/DDBJ whole genome shotgun (WGS) entry which is preliminary data.</text>
</comment>
<name>A0A2J9KSD1_9ACTO</name>
<dbReference type="EMBL" id="UGGQ01000006">
    <property type="protein sequence ID" value="STO16867.1"/>
    <property type="molecule type" value="Genomic_DNA"/>
</dbReference>
<dbReference type="Proteomes" id="UP000575397">
    <property type="component" value="Unassembled WGS sequence"/>
</dbReference>
<dbReference type="AlphaFoldDB" id="A0A2J9KSD1"/>
<evidence type="ECO:0000313" key="1">
    <source>
        <dbReference type="EMBL" id="NMW65697.1"/>
    </source>
</evidence>
<sequence length="48" mass="5451">MVLCLVWRVIPGFVELLRVTGEFSTPGSDGFVVKLNAFPERFSFGVFW</sequence>
<protein>
    <submittedName>
        <fullName evidence="2">3-oxoacyl-ACP reductase</fullName>
    </submittedName>
</protein>